<dbReference type="SUPFAM" id="SSF53850">
    <property type="entry name" value="Periplasmic binding protein-like II"/>
    <property type="match status" value="1"/>
</dbReference>
<dbReference type="InterPro" id="IPR008258">
    <property type="entry name" value="Transglycosylase_SLT_dom_1"/>
</dbReference>
<dbReference type="PANTHER" id="PTHR35936">
    <property type="entry name" value="MEMBRANE-BOUND LYTIC MUREIN TRANSGLYCOSYLASE F"/>
    <property type="match status" value="1"/>
</dbReference>
<reference evidence="7 8" key="1">
    <citation type="journal article" date="2013" name="Genome Announc.">
        <title>Draft Genome Sequence of Desulfotignum phosphitoxidans DSM 13687 Strain FiPS-3.</title>
        <authorList>
            <person name="Poehlein A."/>
            <person name="Daniel R."/>
            <person name="Simeonova D.D."/>
        </authorList>
    </citation>
    <scope>NUCLEOTIDE SEQUENCE [LARGE SCALE GENOMIC DNA]</scope>
    <source>
        <strain evidence="7 8">DSM 13687</strain>
    </source>
</reference>
<organism evidence="7 8">
    <name type="scientific">Desulfotignum phosphitoxidans DSM 13687</name>
    <dbReference type="NCBI Taxonomy" id="1286635"/>
    <lineage>
        <taxon>Bacteria</taxon>
        <taxon>Pseudomonadati</taxon>
        <taxon>Thermodesulfobacteriota</taxon>
        <taxon>Desulfobacteria</taxon>
        <taxon>Desulfobacterales</taxon>
        <taxon>Desulfobacteraceae</taxon>
        <taxon>Desulfotignum</taxon>
    </lineage>
</organism>
<evidence type="ECO:0000256" key="5">
    <source>
        <dbReference type="SAM" id="Phobius"/>
    </source>
</evidence>
<keyword evidence="5" id="KW-1133">Transmembrane helix</keyword>
<dbReference type="GO" id="GO:0000270">
    <property type="term" value="P:peptidoglycan metabolic process"/>
    <property type="evidence" value="ECO:0007669"/>
    <property type="project" value="InterPro"/>
</dbReference>
<dbReference type="Pfam" id="PF01464">
    <property type="entry name" value="SLT"/>
    <property type="match status" value="1"/>
</dbReference>
<dbReference type="CDD" id="cd01009">
    <property type="entry name" value="PBP2_YfhD_N"/>
    <property type="match status" value="1"/>
</dbReference>
<dbReference type="InterPro" id="IPR000189">
    <property type="entry name" value="Transglyc_AS"/>
</dbReference>
<feature type="transmembrane region" description="Helical" evidence="5">
    <location>
        <begin position="9"/>
        <end position="28"/>
    </location>
</feature>
<dbReference type="GO" id="GO:0008933">
    <property type="term" value="F:peptidoglycan lytic transglycosylase activity"/>
    <property type="evidence" value="ECO:0007669"/>
    <property type="project" value="InterPro"/>
</dbReference>
<dbReference type="SUPFAM" id="SSF53955">
    <property type="entry name" value="Lysozyme-like"/>
    <property type="match status" value="1"/>
</dbReference>
<dbReference type="OrthoDB" id="9801695at2"/>
<dbReference type="EC" id="4.2.2.n1" evidence="7"/>
<evidence type="ECO:0000259" key="6">
    <source>
        <dbReference type="SMART" id="SM00062"/>
    </source>
</evidence>
<evidence type="ECO:0000313" key="8">
    <source>
        <dbReference type="Proteomes" id="UP000014216"/>
    </source>
</evidence>
<gene>
    <name evidence="7" type="primary">mltF</name>
    <name evidence="7" type="ORF">Dpo_5c02490</name>
</gene>
<keyword evidence="7" id="KW-0456">Lyase</keyword>
<evidence type="ECO:0000256" key="1">
    <source>
        <dbReference type="ARBA" id="ARBA00004339"/>
    </source>
</evidence>
<sequence length="460" mass="54112">MKSFYLKHFIFLTLLILCGYFVYLSYLLQHRDLKHISGTLERIQKSGVLRLITTRSLNNYYLYKGEPTGFEYDLAREFARYLHVDLDVVTPGWNNLVVYLDQGKGDFVGASMTVTRERLEKVKFSIPYMEVQQQVIHHALVFSPKDIEDLALRTIHVRRDTSYHYRLKEIQASGIDVRYVLYDNVPTEDLIAMVRDREIKFTIADSNIARLNQRHMPDIRVSIPIHKKESVAWAVRKDDPEMLEEINRFFLHARESGILQKIVNKYYGHPKEFDVSELKTFHKRVQKYLPKYQEIIETQSRKYGFDWRLVAAVVYQESRFDPGAKSITQVRGLMQVTEAAAREMGIQDRRDPAQSVKAGIKYLKQMYDRFEEIEDQYQRLLFALASYNVGLGHVLDAMKIAEEKGLDPQIWNSIKKTLPLLSKPDVYKKTKHGYARGWEPVQYVDRILTWYDILKQMDFS</sequence>
<evidence type="ECO:0000256" key="2">
    <source>
        <dbReference type="ARBA" id="ARBA00007734"/>
    </source>
</evidence>
<comment type="subcellular location">
    <subcellularLocation>
        <location evidence="1">Cell outer membrane</location>
        <topology evidence="1">Peripheral membrane protein</topology>
    </subcellularLocation>
</comment>
<dbReference type="AlphaFoldDB" id="S0FW90"/>
<evidence type="ECO:0000313" key="7">
    <source>
        <dbReference type="EMBL" id="EMS79323.1"/>
    </source>
</evidence>
<dbReference type="Gene3D" id="3.40.190.10">
    <property type="entry name" value="Periplasmic binding protein-like II"/>
    <property type="match status" value="2"/>
</dbReference>
<dbReference type="GO" id="GO:0009279">
    <property type="term" value="C:cell outer membrane"/>
    <property type="evidence" value="ECO:0007669"/>
    <property type="project" value="UniProtKB-SubCell"/>
</dbReference>
<keyword evidence="3" id="KW-0732">Signal</keyword>
<dbReference type="InterPro" id="IPR023346">
    <property type="entry name" value="Lysozyme-like_dom_sf"/>
</dbReference>
<comment type="similarity">
    <text evidence="2">Belongs to the transglycosylase Slt family.</text>
</comment>
<evidence type="ECO:0000256" key="3">
    <source>
        <dbReference type="ARBA" id="ARBA00022729"/>
    </source>
</evidence>
<evidence type="ECO:0000256" key="4">
    <source>
        <dbReference type="ARBA" id="ARBA00023237"/>
    </source>
</evidence>
<dbReference type="PATRIC" id="fig|1286635.3.peg.2721"/>
<dbReference type="CDD" id="cd13403">
    <property type="entry name" value="MLTF-like"/>
    <property type="match status" value="1"/>
</dbReference>
<name>S0FW90_9BACT</name>
<feature type="domain" description="Solute-binding protein family 3/N-terminal" evidence="6">
    <location>
        <begin position="48"/>
        <end position="270"/>
    </location>
</feature>
<proteinExistence type="inferred from homology"/>
<accession>S0FW90</accession>
<dbReference type="NCBIfam" id="NF008112">
    <property type="entry name" value="PRK10859.1"/>
    <property type="match status" value="1"/>
</dbReference>
<keyword evidence="5" id="KW-0812">Transmembrane</keyword>
<keyword evidence="4" id="KW-0998">Cell outer membrane</keyword>
<dbReference type="RefSeq" id="WP_006966450.1">
    <property type="nucleotide sequence ID" value="NZ_APJX01000005.1"/>
</dbReference>
<dbReference type="PANTHER" id="PTHR35936:SF32">
    <property type="entry name" value="MEMBRANE-BOUND LYTIC MUREIN TRANSGLYCOSYLASE F"/>
    <property type="match status" value="1"/>
</dbReference>
<comment type="caution">
    <text evidence="7">The sequence shown here is derived from an EMBL/GenBank/DDBJ whole genome shotgun (WGS) entry which is preliminary data.</text>
</comment>
<dbReference type="EMBL" id="APJX01000005">
    <property type="protein sequence ID" value="EMS79323.1"/>
    <property type="molecule type" value="Genomic_DNA"/>
</dbReference>
<dbReference type="Proteomes" id="UP000014216">
    <property type="component" value="Unassembled WGS sequence"/>
</dbReference>
<keyword evidence="5" id="KW-0472">Membrane</keyword>
<protein>
    <submittedName>
        <fullName evidence="7">Membrane-bound lytic murein transglycosylase F</fullName>
        <ecNumber evidence="7">4.2.2.n1</ecNumber>
    </submittedName>
</protein>
<dbReference type="PROSITE" id="PS00922">
    <property type="entry name" value="TRANSGLYCOSYLASE"/>
    <property type="match status" value="1"/>
</dbReference>
<keyword evidence="8" id="KW-1185">Reference proteome</keyword>
<dbReference type="Gene3D" id="1.10.530.10">
    <property type="match status" value="1"/>
</dbReference>
<dbReference type="Pfam" id="PF00497">
    <property type="entry name" value="SBP_bac_3"/>
    <property type="match status" value="1"/>
</dbReference>
<dbReference type="SMART" id="SM00062">
    <property type="entry name" value="PBPb"/>
    <property type="match status" value="1"/>
</dbReference>
<dbReference type="InterPro" id="IPR001638">
    <property type="entry name" value="Solute-binding_3/MltF_N"/>
</dbReference>